<feature type="transmembrane region" description="Helical" evidence="9">
    <location>
        <begin position="269"/>
        <end position="287"/>
    </location>
</feature>
<dbReference type="Gene3D" id="1.20.1250.20">
    <property type="entry name" value="MFS general substrate transporter like domains"/>
    <property type="match status" value="2"/>
</dbReference>
<feature type="transmembrane region" description="Helical" evidence="9">
    <location>
        <begin position="360"/>
        <end position="378"/>
    </location>
</feature>
<evidence type="ECO:0000256" key="7">
    <source>
        <dbReference type="ARBA" id="ARBA00022989"/>
    </source>
</evidence>
<dbReference type="OrthoDB" id="7337792at2"/>
<dbReference type="STRING" id="1445510.YC6258_00324"/>
<evidence type="ECO:0000256" key="1">
    <source>
        <dbReference type="ARBA" id="ARBA00004651"/>
    </source>
</evidence>
<comment type="similarity">
    <text evidence="2">Belongs to the major facilitator superfamily. Set transporter family.</text>
</comment>
<dbReference type="Proteomes" id="UP000032266">
    <property type="component" value="Chromosome"/>
</dbReference>
<evidence type="ECO:0000256" key="2">
    <source>
        <dbReference type="ARBA" id="ARBA00006523"/>
    </source>
</evidence>
<dbReference type="PROSITE" id="PS50850">
    <property type="entry name" value="MFS"/>
    <property type="match status" value="1"/>
</dbReference>
<keyword evidence="7 9" id="KW-1133">Transmembrane helix</keyword>
<dbReference type="InterPro" id="IPR020846">
    <property type="entry name" value="MFS_dom"/>
</dbReference>
<evidence type="ECO:0000256" key="4">
    <source>
        <dbReference type="ARBA" id="ARBA00022475"/>
    </source>
</evidence>
<dbReference type="PANTHER" id="PTHR23535:SF2">
    <property type="entry name" value="SUGAR EFFLUX TRANSPORTER A-RELATED"/>
    <property type="match status" value="1"/>
</dbReference>
<dbReference type="GO" id="GO:0022857">
    <property type="term" value="F:transmembrane transporter activity"/>
    <property type="evidence" value="ECO:0007669"/>
    <property type="project" value="InterPro"/>
</dbReference>
<feature type="transmembrane region" description="Helical" evidence="9">
    <location>
        <begin position="206"/>
        <end position="227"/>
    </location>
</feature>
<evidence type="ECO:0000256" key="5">
    <source>
        <dbReference type="ARBA" id="ARBA00022597"/>
    </source>
</evidence>
<evidence type="ECO:0000256" key="8">
    <source>
        <dbReference type="ARBA" id="ARBA00023136"/>
    </source>
</evidence>
<protein>
    <submittedName>
        <fullName evidence="11">Arabinose efflux permease</fullName>
    </submittedName>
</protein>
<evidence type="ECO:0000259" key="10">
    <source>
        <dbReference type="PROSITE" id="PS50850"/>
    </source>
</evidence>
<feature type="transmembrane region" description="Helical" evidence="9">
    <location>
        <begin position="293"/>
        <end position="318"/>
    </location>
</feature>
<dbReference type="InterPro" id="IPR011701">
    <property type="entry name" value="MFS"/>
</dbReference>
<keyword evidence="4" id="KW-1003">Cell membrane</keyword>
<gene>
    <name evidence="11" type="ORF">YC6258_00324</name>
</gene>
<evidence type="ECO:0000313" key="11">
    <source>
        <dbReference type="EMBL" id="AJQ92374.1"/>
    </source>
</evidence>
<dbReference type="SUPFAM" id="SSF103473">
    <property type="entry name" value="MFS general substrate transporter"/>
    <property type="match status" value="1"/>
</dbReference>
<comment type="subcellular location">
    <subcellularLocation>
        <location evidence="1">Cell membrane</location>
        <topology evidence="1">Multi-pass membrane protein</topology>
    </subcellularLocation>
</comment>
<evidence type="ECO:0000256" key="6">
    <source>
        <dbReference type="ARBA" id="ARBA00022692"/>
    </source>
</evidence>
<dbReference type="Pfam" id="PF07690">
    <property type="entry name" value="MFS_1"/>
    <property type="match status" value="1"/>
</dbReference>
<organism evidence="11 12">
    <name type="scientific">Gynuella sunshinyii YC6258</name>
    <dbReference type="NCBI Taxonomy" id="1445510"/>
    <lineage>
        <taxon>Bacteria</taxon>
        <taxon>Pseudomonadati</taxon>
        <taxon>Pseudomonadota</taxon>
        <taxon>Gammaproteobacteria</taxon>
        <taxon>Oceanospirillales</taxon>
        <taxon>Saccharospirillaceae</taxon>
        <taxon>Gynuella</taxon>
    </lineage>
</organism>
<feature type="transmembrane region" description="Helical" evidence="9">
    <location>
        <begin position="42"/>
        <end position="65"/>
    </location>
</feature>
<dbReference type="EMBL" id="CP007142">
    <property type="protein sequence ID" value="AJQ92374.1"/>
    <property type="molecule type" value="Genomic_DNA"/>
</dbReference>
<dbReference type="AlphaFoldDB" id="A0A0C5VQ17"/>
<name>A0A0C5VQ17_9GAMM</name>
<feature type="transmembrane region" description="Helical" evidence="9">
    <location>
        <begin position="239"/>
        <end position="262"/>
    </location>
</feature>
<keyword evidence="12" id="KW-1185">Reference proteome</keyword>
<proteinExistence type="inferred from homology"/>
<feature type="transmembrane region" description="Helical" evidence="9">
    <location>
        <begin position="77"/>
        <end position="93"/>
    </location>
</feature>
<accession>A0A0C5VQ17</accession>
<dbReference type="GO" id="GO:0005886">
    <property type="term" value="C:plasma membrane"/>
    <property type="evidence" value="ECO:0007669"/>
    <property type="project" value="UniProtKB-SubCell"/>
</dbReference>
<feature type="domain" description="Major facilitator superfamily (MFS) profile" evidence="10">
    <location>
        <begin position="206"/>
        <end position="389"/>
    </location>
</feature>
<sequence>MKSLSWFRPIHFRFLLLTLFQGMASAAVLPILSTHLSLDLHIQPIFIGIFFAINTVAGIAISTWFAHHSDHHMKRTSILRVAVLSTIIGVIGIGQTSNYAVLIVMGILWSGMSATILPQLFAGSRETVNSERMVLLQSLMRAAFAFSWVITPPLAFLLLPVLGFQTMMWLAAGVFGVMFILIPDTGPIKHHSRSSTPDTRILTPHILAIFAVFMIINMANSTYIVYMPLYLLNDLKMPTFIPGLLMGLAAAIEMPLMIAMGALSHRWRLLAPVQVAVVAGILFYFGMTLSDRLSMFLILQLLNATLIGLSAGLGTSIFQSLLPNRPGMAATLLGNAFKTGSLAGATIGALIAQFGQYRGVFLFSTLGLCLALFLVCWADRQIRVINKLT</sequence>
<dbReference type="PANTHER" id="PTHR23535">
    <property type="entry name" value="SUGAR EFFLUX TRANSPORTER A-RELATED"/>
    <property type="match status" value="1"/>
</dbReference>
<dbReference type="KEGG" id="gsn:YC6258_00324"/>
<feature type="transmembrane region" description="Helical" evidence="9">
    <location>
        <begin position="167"/>
        <end position="185"/>
    </location>
</feature>
<feature type="transmembrane region" description="Helical" evidence="9">
    <location>
        <begin position="142"/>
        <end position="161"/>
    </location>
</feature>
<evidence type="ECO:0000256" key="9">
    <source>
        <dbReference type="SAM" id="Phobius"/>
    </source>
</evidence>
<dbReference type="CDD" id="cd17471">
    <property type="entry name" value="MFS_Set"/>
    <property type="match status" value="1"/>
</dbReference>
<dbReference type="HOGENOM" id="CLU_055598_3_0_6"/>
<evidence type="ECO:0000313" key="12">
    <source>
        <dbReference type="Proteomes" id="UP000032266"/>
    </source>
</evidence>
<dbReference type="RefSeq" id="WP_082070509.1">
    <property type="nucleotide sequence ID" value="NZ_CP007142.1"/>
</dbReference>
<reference evidence="11 12" key="1">
    <citation type="submission" date="2014-01" db="EMBL/GenBank/DDBJ databases">
        <title>Full genme sequencing of cellulolytic bacterium Gynuella sunshinyii YC6258T gen. nov., sp. nov.</title>
        <authorList>
            <person name="Khan H."/>
            <person name="Chung E.J."/>
            <person name="Chung Y.R."/>
        </authorList>
    </citation>
    <scope>NUCLEOTIDE SEQUENCE [LARGE SCALE GENOMIC DNA]</scope>
    <source>
        <strain evidence="11 12">YC6258</strain>
    </source>
</reference>
<feature type="transmembrane region" description="Helical" evidence="9">
    <location>
        <begin position="330"/>
        <end position="354"/>
    </location>
</feature>
<keyword evidence="8 9" id="KW-0472">Membrane</keyword>
<keyword evidence="3" id="KW-0813">Transport</keyword>
<keyword evidence="5" id="KW-0762">Sugar transport</keyword>
<evidence type="ECO:0000256" key="3">
    <source>
        <dbReference type="ARBA" id="ARBA00022448"/>
    </source>
</evidence>
<feature type="transmembrane region" description="Helical" evidence="9">
    <location>
        <begin position="99"/>
        <end position="121"/>
    </location>
</feature>
<dbReference type="InterPro" id="IPR036259">
    <property type="entry name" value="MFS_trans_sf"/>
</dbReference>
<keyword evidence="6 9" id="KW-0812">Transmembrane</keyword>